<keyword evidence="4" id="KW-1185">Reference proteome</keyword>
<sequence length="461" mass="47760">MKLGPILALVAVAAFAAGAHAQAYAGIYPEFPFCQCVKSPSAYSLAPTIKAMGGSKFCFTLNVKVPSGSNAYCATKADLKKIEINVNSACDVFGAKVAATLNGKPTTVGVSFDAATQGTANATVMRMTQLGLGLGSDGTEICITLIAGKNGGCTTLEALCVPPAGLPKGVCSAAMFDSEMNCCPISTPGALFAFRFDAAMCDEISSAVASTTNDEIDARGIKVLSPFAKVSCTPTQIKVCGSFFSSEEGAKLQDWVDQALINLLAMVTNGGCPSFLNGYTLVSSVAGPAMEKVCLEGVKQTACALQTPDFPKCQCVTKPFATPFAVMPNIESAPGRTKDTTLYCFSTKVVTPYAPTSACGKTSNLLKAEFYASDSSRRKISGVALMPAGATTFKFISATWGAVGEDTVKATPINWGKAQADGGKICLELSVPLADFCLGGSCWVNVFDDAKNCCPLFASSL</sequence>
<accession>A0A2J7ZWA7</accession>
<evidence type="ECO:0000256" key="1">
    <source>
        <dbReference type="SAM" id="SignalP"/>
    </source>
</evidence>
<organism evidence="3 4">
    <name type="scientific">Tetrabaena socialis</name>
    <dbReference type="NCBI Taxonomy" id="47790"/>
    <lineage>
        <taxon>Eukaryota</taxon>
        <taxon>Viridiplantae</taxon>
        <taxon>Chlorophyta</taxon>
        <taxon>core chlorophytes</taxon>
        <taxon>Chlorophyceae</taxon>
        <taxon>CS clade</taxon>
        <taxon>Chlamydomonadales</taxon>
        <taxon>Tetrabaenaceae</taxon>
        <taxon>Tetrabaena</taxon>
    </lineage>
</organism>
<evidence type="ECO:0000313" key="4">
    <source>
        <dbReference type="Proteomes" id="UP000236333"/>
    </source>
</evidence>
<dbReference type="EMBL" id="PGGS01000378">
    <property type="protein sequence ID" value="PNH04571.1"/>
    <property type="molecule type" value="Genomic_DNA"/>
</dbReference>
<keyword evidence="1" id="KW-0732">Signal</keyword>
<dbReference type="OrthoDB" id="524902at2759"/>
<feature type="domain" description="Pherophorin" evidence="2">
    <location>
        <begin position="31"/>
        <end position="184"/>
    </location>
</feature>
<reference evidence="3 4" key="1">
    <citation type="journal article" date="2017" name="Mol. Biol. Evol.">
        <title>The 4-celled Tetrabaena socialis nuclear genome reveals the essential components for genetic control of cell number at the origin of multicellularity in the volvocine lineage.</title>
        <authorList>
            <person name="Featherston J."/>
            <person name="Arakaki Y."/>
            <person name="Hanschen E.R."/>
            <person name="Ferris P.J."/>
            <person name="Michod R.E."/>
            <person name="Olson B.J.S.C."/>
            <person name="Nozaki H."/>
            <person name="Durand P.M."/>
        </authorList>
    </citation>
    <scope>NUCLEOTIDE SEQUENCE [LARGE SCALE GENOMIC DNA]</scope>
    <source>
        <strain evidence="3 4">NIES-571</strain>
    </source>
</reference>
<evidence type="ECO:0000259" key="2">
    <source>
        <dbReference type="Pfam" id="PF12499"/>
    </source>
</evidence>
<name>A0A2J7ZWA7_9CHLO</name>
<gene>
    <name evidence="3" type="ORF">TSOC_009258</name>
</gene>
<dbReference type="AlphaFoldDB" id="A0A2J7ZWA7"/>
<feature type="chain" id="PRO_5014322237" evidence="1">
    <location>
        <begin position="22"/>
        <end position="461"/>
    </location>
</feature>
<evidence type="ECO:0000313" key="3">
    <source>
        <dbReference type="EMBL" id="PNH04571.1"/>
    </source>
</evidence>
<feature type="domain" description="Pherophorin" evidence="2">
    <location>
        <begin position="310"/>
        <end position="455"/>
    </location>
</feature>
<feature type="signal peptide" evidence="1">
    <location>
        <begin position="1"/>
        <end position="21"/>
    </location>
</feature>
<dbReference type="InterPro" id="IPR024616">
    <property type="entry name" value="Pherophorin"/>
</dbReference>
<protein>
    <submittedName>
        <fullName evidence="3">Perphorin-1</fullName>
    </submittedName>
</protein>
<proteinExistence type="predicted"/>
<comment type="caution">
    <text evidence="3">The sequence shown here is derived from an EMBL/GenBank/DDBJ whole genome shotgun (WGS) entry which is preliminary data.</text>
</comment>
<dbReference type="Proteomes" id="UP000236333">
    <property type="component" value="Unassembled WGS sequence"/>
</dbReference>
<dbReference type="Pfam" id="PF12499">
    <property type="entry name" value="DUF3707"/>
    <property type="match status" value="2"/>
</dbReference>